<evidence type="ECO:0000259" key="3">
    <source>
        <dbReference type="Pfam" id="PF04967"/>
    </source>
</evidence>
<proteinExistence type="predicted"/>
<dbReference type="Pfam" id="PF24278">
    <property type="entry name" value="HVO_0513_N"/>
    <property type="match status" value="1"/>
</dbReference>
<reference evidence="5 6" key="1">
    <citation type="submission" date="2022-06" db="EMBL/GenBank/DDBJ databases">
        <title>Haloarcula sp. a new haloarchaeum isolate from saline soil.</title>
        <authorList>
            <person name="Strakova D."/>
            <person name="Galisteo C."/>
            <person name="Sanchez-Porro C."/>
            <person name="Ventosa A."/>
        </authorList>
    </citation>
    <scope>NUCLEOTIDE SEQUENCE [LARGE SCALE GENOMIC DNA]</scope>
    <source>
        <strain evidence="5 6">S1CR25-12</strain>
    </source>
</reference>
<dbReference type="InterPro" id="IPR056493">
    <property type="entry name" value="HVO_0513_N"/>
</dbReference>
<protein>
    <submittedName>
        <fullName evidence="5">Helix-turn-helix domain-containing protein</fullName>
    </submittedName>
</protein>
<dbReference type="Proteomes" id="UP001259659">
    <property type="component" value="Unassembled WGS sequence"/>
</dbReference>
<dbReference type="PANTHER" id="PTHR34236:SF1">
    <property type="entry name" value="DIMETHYL SULFOXIDE REDUCTASE TRANSCRIPTIONAL ACTIVATOR"/>
    <property type="match status" value="1"/>
</dbReference>
<keyword evidence="6" id="KW-1185">Reference proteome</keyword>
<dbReference type="PANTHER" id="PTHR34236">
    <property type="entry name" value="DIMETHYL SULFOXIDE REDUCTASE TRANSCRIPTIONAL ACTIVATOR"/>
    <property type="match status" value="1"/>
</dbReference>
<evidence type="ECO:0000313" key="5">
    <source>
        <dbReference type="EMBL" id="MDS0261757.1"/>
    </source>
</evidence>
<organism evidence="5 6">
    <name type="scientific">Haloarcula saliterrae</name>
    <dbReference type="NCBI Taxonomy" id="2950534"/>
    <lineage>
        <taxon>Archaea</taxon>
        <taxon>Methanobacteriati</taxon>
        <taxon>Methanobacteriota</taxon>
        <taxon>Stenosarchaea group</taxon>
        <taxon>Halobacteria</taxon>
        <taxon>Halobacteriales</taxon>
        <taxon>Haloarculaceae</taxon>
        <taxon>Haloarcula</taxon>
    </lineage>
</organism>
<accession>A0ABU2FHN1</accession>
<evidence type="ECO:0000256" key="2">
    <source>
        <dbReference type="ARBA" id="ARBA00023163"/>
    </source>
</evidence>
<dbReference type="RefSeq" id="WP_310921651.1">
    <property type="nucleotide sequence ID" value="NZ_JAMQON010000008.1"/>
</dbReference>
<dbReference type="InterPro" id="IPR007050">
    <property type="entry name" value="HTH_bacterioopsin"/>
</dbReference>
<evidence type="ECO:0000259" key="4">
    <source>
        <dbReference type="Pfam" id="PF24278"/>
    </source>
</evidence>
<evidence type="ECO:0000256" key="1">
    <source>
        <dbReference type="ARBA" id="ARBA00023015"/>
    </source>
</evidence>
<keyword evidence="1" id="KW-0805">Transcription regulation</keyword>
<keyword evidence="2" id="KW-0804">Transcription</keyword>
<feature type="domain" description="HTH bat-type" evidence="3">
    <location>
        <begin position="203"/>
        <end position="252"/>
    </location>
</feature>
<evidence type="ECO:0000313" key="6">
    <source>
        <dbReference type="Proteomes" id="UP001259659"/>
    </source>
</evidence>
<sequence>MEISLDFDSEQMNRNRRHASIPSSEAVEVDYFGVREYRANPVDHPWICFPCRESTASAGRRPFSNNRELLASDICKTETVHKIAAVERLEETSETIDNTAGELSEEATVLEFEITQETGLVYLEYQPSPSMTSMFDVLAAYSLIVVPPIEYTDNYGKRGIRLTVAGTESAITAISAEVPHGIELHPEQVGEYVPERPGLSGLLTDRQQTVFEVAVEVGYYEVPRETTHEQIATEVYRSPATISEQLQRIESKFLLQYLGD</sequence>
<comment type="caution">
    <text evidence="5">The sequence shown here is derived from an EMBL/GenBank/DDBJ whole genome shotgun (WGS) entry which is preliminary data.</text>
</comment>
<feature type="domain" description="HVO-0513-like N-terminal" evidence="4">
    <location>
        <begin position="96"/>
        <end position="192"/>
    </location>
</feature>
<name>A0ABU2FHN1_9EURY</name>
<gene>
    <name evidence="5" type="ORF">NDI56_20340</name>
</gene>
<dbReference type="EMBL" id="JAMQON010000008">
    <property type="protein sequence ID" value="MDS0261757.1"/>
    <property type="molecule type" value="Genomic_DNA"/>
</dbReference>
<dbReference type="Pfam" id="PF04967">
    <property type="entry name" value="HTH_10"/>
    <property type="match status" value="1"/>
</dbReference>